<organism evidence="1 2">
    <name type="scientific">Pleurodeles waltl</name>
    <name type="common">Iberian ribbed newt</name>
    <dbReference type="NCBI Taxonomy" id="8319"/>
    <lineage>
        <taxon>Eukaryota</taxon>
        <taxon>Metazoa</taxon>
        <taxon>Chordata</taxon>
        <taxon>Craniata</taxon>
        <taxon>Vertebrata</taxon>
        <taxon>Euteleostomi</taxon>
        <taxon>Amphibia</taxon>
        <taxon>Batrachia</taxon>
        <taxon>Caudata</taxon>
        <taxon>Salamandroidea</taxon>
        <taxon>Salamandridae</taxon>
        <taxon>Pleurodelinae</taxon>
        <taxon>Pleurodeles</taxon>
    </lineage>
</organism>
<comment type="caution">
    <text evidence="1">The sequence shown here is derived from an EMBL/GenBank/DDBJ whole genome shotgun (WGS) entry which is preliminary data.</text>
</comment>
<dbReference type="AlphaFoldDB" id="A0AAV7L8X3"/>
<protein>
    <submittedName>
        <fullName evidence="1">Uncharacterized protein</fullName>
    </submittedName>
</protein>
<keyword evidence="2" id="KW-1185">Reference proteome</keyword>
<dbReference type="Proteomes" id="UP001066276">
    <property type="component" value="Chromosome 12"/>
</dbReference>
<evidence type="ECO:0000313" key="1">
    <source>
        <dbReference type="EMBL" id="KAJ1085108.1"/>
    </source>
</evidence>
<proteinExistence type="predicted"/>
<gene>
    <name evidence="1" type="ORF">NDU88_005241</name>
</gene>
<name>A0AAV7L8X3_PLEWA</name>
<sequence length="94" mass="10465">MVQGCRSNGNRNLLPGDWSLRSTKSLTCRSETLERQRRLAFRPVSKDLPRQPTDLRYCELRAMSSALEAGLRAGSSLFSMCRTASCSAGLTVPW</sequence>
<evidence type="ECO:0000313" key="2">
    <source>
        <dbReference type="Proteomes" id="UP001066276"/>
    </source>
</evidence>
<reference evidence="1" key="1">
    <citation type="journal article" date="2022" name="bioRxiv">
        <title>Sequencing and chromosome-scale assembly of the giantPleurodeles waltlgenome.</title>
        <authorList>
            <person name="Brown T."/>
            <person name="Elewa A."/>
            <person name="Iarovenko S."/>
            <person name="Subramanian E."/>
            <person name="Araus A.J."/>
            <person name="Petzold A."/>
            <person name="Susuki M."/>
            <person name="Suzuki K.-i.T."/>
            <person name="Hayashi T."/>
            <person name="Toyoda A."/>
            <person name="Oliveira C."/>
            <person name="Osipova E."/>
            <person name="Leigh N.D."/>
            <person name="Simon A."/>
            <person name="Yun M.H."/>
        </authorList>
    </citation>
    <scope>NUCLEOTIDE SEQUENCE</scope>
    <source>
        <strain evidence="1">20211129_DDA</strain>
        <tissue evidence="1">Liver</tissue>
    </source>
</reference>
<accession>A0AAV7L8X3</accession>
<dbReference type="EMBL" id="JANPWB010000016">
    <property type="protein sequence ID" value="KAJ1085108.1"/>
    <property type="molecule type" value="Genomic_DNA"/>
</dbReference>